<comment type="caution">
    <text evidence="11">The sequence shown here is derived from an EMBL/GenBank/DDBJ whole genome shotgun (WGS) entry which is preliminary data.</text>
</comment>
<dbReference type="Pfam" id="PF07650">
    <property type="entry name" value="KH_2"/>
    <property type="match status" value="1"/>
</dbReference>
<evidence type="ECO:0000313" key="12">
    <source>
        <dbReference type="Proteomes" id="UP000623795"/>
    </source>
</evidence>
<feature type="region of interest" description="G1" evidence="7">
    <location>
        <begin position="27"/>
        <end position="34"/>
    </location>
</feature>
<dbReference type="HAMAP" id="MF_00367">
    <property type="entry name" value="GTPase_Era"/>
    <property type="match status" value="1"/>
</dbReference>
<dbReference type="Gene3D" id="3.40.50.300">
    <property type="entry name" value="P-loop containing nucleotide triphosphate hydrolases"/>
    <property type="match status" value="1"/>
</dbReference>
<evidence type="ECO:0000256" key="2">
    <source>
        <dbReference type="ARBA" id="ARBA00020484"/>
    </source>
</evidence>
<comment type="similarity">
    <text evidence="1 6 7 8">Belongs to the TRAFAC class TrmE-Era-EngA-EngB-Septin-like GTPase superfamily. Era GTPase family.</text>
</comment>
<comment type="subcellular location">
    <subcellularLocation>
        <location evidence="6">Cytoplasm</location>
    </subcellularLocation>
    <subcellularLocation>
        <location evidence="6">Cell membrane</location>
        <topology evidence="6">Peripheral membrane protein</topology>
    </subcellularLocation>
</comment>
<dbReference type="NCBIfam" id="TIGR00436">
    <property type="entry name" value="era"/>
    <property type="match status" value="1"/>
</dbReference>
<keyword evidence="6" id="KW-0690">Ribosome biogenesis</keyword>
<dbReference type="PRINTS" id="PR00326">
    <property type="entry name" value="GTP1OBG"/>
</dbReference>
<feature type="domain" description="KH type-2" evidence="9">
    <location>
        <begin position="217"/>
        <end position="293"/>
    </location>
</feature>
<evidence type="ECO:0000259" key="9">
    <source>
        <dbReference type="PROSITE" id="PS50823"/>
    </source>
</evidence>
<comment type="subunit">
    <text evidence="6">Monomer.</text>
</comment>
<dbReference type="CDD" id="cd22534">
    <property type="entry name" value="KH-II_Era"/>
    <property type="match status" value="1"/>
</dbReference>
<proteinExistence type="inferred from homology"/>
<organism evidence="11 12">
    <name type="scientific">Aromatoleum toluvorans</name>
    <dbReference type="NCBI Taxonomy" id="92002"/>
    <lineage>
        <taxon>Bacteria</taxon>
        <taxon>Pseudomonadati</taxon>
        <taxon>Pseudomonadota</taxon>
        <taxon>Betaproteobacteria</taxon>
        <taxon>Rhodocyclales</taxon>
        <taxon>Rhodocyclaceae</taxon>
        <taxon>Aromatoleum</taxon>
    </lineage>
</organism>
<keyword evidence="6" id="KW-0963">Cytoplasm</keyword>
<feature type="region of interest" description="G5" evidence="7">
    <location>
        <begin position="165"/>
        <end position="167"/>
    </location>
</feature>
<dbReference type="CDD" id="cd04163">
    <property type="entry name" value="Era"/>
    <property type="match status" value="1"/>
</dbReference>
<keyword evidence="3 6" id="KW-0547">Nucleotide-binding</keyword>
<dbReference type="EMBL" id="WTVN01000014">
    <property type="protein sequence ID" value="NMG44201.1"/>
    <property type="molecule type" value="Genomic_DNA"/>
</dbReference>
<dbReference type="RefSeq" id="WP_169256075.1">
    <property type="nucleotide sequence ID" value="NZ_WTVN01000014.1"/>
</dbReference>
<feature type="domain" description="Era-type G" evidence="10">
    <location>
        <begin position="19"/>
        <end position="186"/>
    </location>
</feature>
<dbReference type="Pfam" id="PF01926">
    <property type="entry name" value="MMR_HSR1"/>
    <property type="match status" value="1"/>
</dbReference>
<dbReference type="NCBIfam" id="TIGR00231">
    <property type="entry name" value="small_GTP"/>
    <property type="match status" value="1"/>
</dbReference>
<feature type="region of interest" description="G2" evidence="7">
    <location>
        <begin position="53"/>
        <end position="57"/>
    </location>
</feature>
<protein>
    <recommendedName>
        <fullName evidence="2 6">GTPase Era</fullName>
    </recommendedName>
</protein>
<keyword evidence="5 6" id="KW-0342">GTP-binding</keyword>
<evidence type="ECO:0000256" key="6">
    <source>
        <dbReference type="HAMAP-Rule" id="MF_00367"/>
    </source>
</evidence>
<evidence type="ECO:0000256" key="5">
    <source>
        <dbReference type="ARBA" id="ARBA00023134"/>
    </source>
</evidence>
<reference evidence="11 12" key="1">
    <citation type="submission" date="2019-12" db="EMBL/GenBank/DDBJ databases">
        <title>Comparative genomics gives insights into the taxonomy of the Azoarcus-Aromatoleum group and reveals separate origins of nif in the plant-associated Azoarcus and non-plant-associated Aromatoleum sub-groups.</title>
        <authorList>
            <person name="Lafos M."/>
            <person name="Maluk M."/>
            <person name="Batista M."/>
            <person name="Junghare M."/>
            <person name="Carmona M."/>
            <person name="Faoro H."/>
            <person name="Cruz L.M."/>
            <person name="Battistoni F."/>
            <person name="De Souza E."/>
            <person name="Pedrosa F."/>
            <person name="Chen W.-M."/>
            <person name="Poole P.S."/>
            <person name="Dixon R.A."/>
            <person name="James E.K."/>
        </authorList>
    </citation>
    <scope>NUCLEOTIDE SEQUENCE [LARGE SCALE GENOMIC DNA]</scope>
    <source>
        <strain evidence="11 12">Td21</strain>
    </source>
</reference>
<name>A0ABX1Q0C0_9RHOO</name>
<dbReference type="InterPro" id="IPR027417">
    <property type="entry name" value="P-loop_NTPase"/>
</dbReference>
<comment type="function">
    <text evidence="6">An essential GTPase that binds both GDP and GTP, with rapid nucleotide exchange. Plays a role in 16S rRNA processing and 30S ribosomal subunit biogenesis and possibly also in cell cycle regulation and energy metabolism.</text>
</comment>
<keyword evidence="12" id="KW-1185">Reference proteome</keyword>
<evidence type="ECO:0000256" key="3">
    <source>
        <dbReference type="ARBA" id="ARBA00022741"/>
    </source>
</evidence>
<evidence type="ECO:0000256" key="4">
    <source>
        <dbReference type="ARBA" id="ARBA00022884"/>
    </source>
</evidence>
<feature type="region of interest" description="G3" evidence="7">
    <location>
        <begin position="74"/>
        <end position="77"/>
    </location>
</feature>
<keyword evidence="6" id="KW-0472">Membrane</keyword>
<dbReference type="InterPro" id="IPR015946">
    <property type="entry name" value="KH_dom-like_a/b"/>
</dbReference>
<keyword evidence="4 6" id="KW-0694">RNA-binding</keyword>
<feature type="binding site" evidence="6">
    <location>
        <begin position="27"/>
        <end position="34"/>
    </location>
    <ligand>
        <name>GTP</name>
        <dbReference type="ChEBI" id="CHEBI:37565"/>
    </ligand>
</feature>
<feature type="binding site" evidence="6">
    <location>
        <begin position="135"/>
        <end position="138"/>
    </location>
    <ligand>
        <name>GTP</name>
        <dbReference type="ChEBI" id="CHEBI:37565"/>
    </ligand>
</feature>
<gene>
    <name evidence="6" type="primary">era</name>
    <name evidence="11" type="ORF">GPA22_10725</name>
</gene>
<accession>A0ABX1Q0C0</accession>
<evidence type="ECO:0000256" key="8">
    <source>
        <dbReference type="RuleBase" id="RU003761"/>
    </source>
</evidence>
<keyword evidence="6" id="KW-1003">Cell membrane</keyword>
<dbReference type="NCBIfam" id="NF000908">
    <property type="entry name" value="PRK00089.1"/>
    <property type="match status" value="1"/>
</dbReference>
<dbReference type="Proteomes" id="UP000623795">
    <property type="component" value="Unassembled WGS sequence"/>
</dbReference>
<evidence type="ECO:0000259" key="10">
    <source>
        <dbReference type="PROSITE" id="PS51713"/>
    </source>
</evidence>
<evidence type="ECO:0000256" key="1">
    <source>
        <dbReference type="ARBA" id="ARBA00007921"/>
    </source>
</evidence>
<dbReference type="PANTHER" id="PTHR42698">
    <property type="entry name" value="GTPASE ERA"/>
    <property type="match status" value="1"/>
</dbReference>
<dbReference type="InterPro" id="IPR009019">
    <property type="entry name" value="KH_sf_prok-type"/>
</dbReference>
<dbReference type="Gene3D" id="3.30.300.20">
    <property type="match status" value="1"/>
</dbReference>
<evidence type="ECO:0000256" key="7">
    <source>
        <dbReference type="PROSITE-ProRule" id="PRU01050"/>
    </source>
</evidence>
<dbReference type="PANTHER" id="PTHR42698:SF1">
    <property type="entry name" value="GTPASE ERA, MITOCHONDRIAL"/>
    <property type="match status" value="1"/>
</dbReference>
<evidence type="ECO:0000313" key="11">
    <source>
        <dbReference type="EMBL" id="NMG44201.1"/>
    </source>
</evidence>
<dbReference type="InterPro" id="IPR030388">
    <property type="entry name" value="G_ERA_dom"/>
</dbReference>
<feature type="binding site" evidence="6">
    <location>
        <begin position="74"/>
        <end position="78"/>
    </location>
    <ligand>
        <name>GTP</name>
        <dbReference type="ChEBI" id="CHEBI:37565"/>
    </ligand>
</feature>
<dbReference type="InterPro" id="IPR006073">
    <property type="entry name" value="GTP-bd"/>
</dbReference>
<sequence>MNLDAHAENGAAATPEGFRTGFVAIVGRPNVGKSTLLNRLIGQKISIVSRKAQTTRHRVTGILTNAQAQFVFVDTPGFQTKHRNALNRSMNRTVSQVLADVDLVLFVIEAGRFGEDDRKVVEVLPREGKVVLVINKVDRLADKTQLLPFIARVKDVHPFTEVVPLSAERGTNVEQLLKAVTPLLPEGAPMYGEDEITDRSERFLAAEFLREKLFRLLGDELPYGIAVEVEKFETEGSLRRIHAAVVVDRASHKAIVIGRGGEQLKRIASEARVELEQLFDGKVFLEVWVKVKSGWADDERALKSLGYE</sequence>
<dbReference type="SUPFAM" id="SSF54814">
    <property type="entry name" value="Prokaryotic type KH domain (KH-domain type II)"/>
    <property type="match status" value="1"/>
</dbReference>
<dbReference type="SUPFAM" id="SSF52540">
    <property type="entry name" value="P-loop containing nucleoside triphosphate hydrolases"/>
    <property type="match status" value="1"/>
</dbReference>
<dbReference type="PROSITE" id="PS50823">
    <property type="entry name" value="KH_TYPE_2"/>
    <property type="match status" value="1"/>
</dbReference>
<dbReference type="PROSITE" id="PS51713">
    <property type="entry name" value="G_ERA"/>
    <property type="match status" value="1"/>
</dbReference>
<dbReference type="InterPro" id="IPR004044">
    <property type="entry name" value="KH_dom_type_2"/>
</dbReference>
<dbReference type="InterPro" id="IPR005662">
    <property type="entry name" value="GTPase_Era-like"/>
</dbReference>
<dbReference type="InterPro" id="IPR005225">
    <property type="entry name" value="Small_GTP-bd"/>
</dbReference>
<keyword evidence="6" id="KW-0699">rRNA-binding</keyword>
<feature type="region of interest" description="G4" evidence="7">
    <location>
        <begin position="135"/>
        <end position="138"/>
    </location>
</feature>